<dbReference type="EMBL" id="QGNW01001220">
    <property type="protein sequence ID" value="RVW49719.1"/>
    <property type="molecule type" value="Genomic_DNA"/>
</dbReference>
<reference evidence="3 4" key="1">
    <citation type="journal article" date="2018" name="PLoS Genet.">
        <title>Population sequencing reveals clonal diversity and ancestral inbreeding in the grapevine cultivar Chardonnay.</title>
        <authorList>
            <person name="Roach M.J."/>
            <person name="Johnson D.L."/>
            <person name="Bohlmann J."/>
            <person name="van Vuuren H.J."/>
            <person name="Jones S.J."/>
            <person name="Pretorius I.S."/>
            <person name="Schmidt S.A."/>
            <person name="Borneman A.R."/>
        </authorList>
    </citation>
    <scope>NUCLEOTIDE SEQUENCE [LARGE SCALE GENOMIC DNA]</scope>
    <source>
        <strain evidence="4">cv. Chardonnay</strain>
        <tissue evidence="3">Leaf</tissue>
    </source>
</reference>
<comment type="similarity">
    <text evidence="1">Belongs to the 'GDXG' lipolytic enzyme family.</text>
</comment>
<dbReference type="PANTHER" id="PTHR23024">
    <property type="entry name" value="ARYLACETAMIDE DEACETYLASE"/>
    <property type="match status" value="1"/>
</dbReference>
<evidence type="ECO:0000259" key="2">
    <source>
        <dbReference type="Pfam" id="PF07859"/>
    </source>
</evidence>
<dbReference type="Gene3D" id="3.40.50.1820">
    <property type="entry name" value="alpha/beta hydrolase"/>
    <property type="match status" value="1"/>
</dbReference>
<protein>
    <submittedName>
        <fullName evidence="3">Putative carboxylesterase 13</fullName>
    </submittedName>
</protein>
<dbReference type="InterPro" id="IPR013094">
    <property type="entry name" value="AB_hydrolase_3"/>
</dbReference>
<dbReference type="PANTHER" id="PTHR23024:SF582">
    <property type="entry name" value="CARBOXYLESTERASE 12-RELATED"/>
    <property type="match status" value="1"/>
</dbReference>
<organism evidence="3 4">
    <name type="scientific">Vitis vinifera</name>
    <name type="common">Grape</name>
    <dbReference type="NCBI Taxonomy" id="29760"/>
    <lineage>
        <taxon>Eukaryota</taxon>
        <taxon>Viridiplantae</taxon>
        <taxon>Streptophyta</taxon>
        <taxon>Embryophyta</taxon>
        <taxon>Tracheophyta</taxon>
        <taxon>Spermatophyta</taxon>
        <taxon>Magnoliopsida</taxon>
        <taxon>eudicotyledons</taxon>
        <taxon>Gunneridae</taxon>
        <taxon>Pentapetalae</taxon>
        <taxon>rosids</taxon>
        <taxon>Vitales</taxon>
        <taxon>Vitaceae</taxon>
        <taxon>Viteae</taxon>
        <taxon>Vitis</taxon>
    </lineage>
</organism>
<gene>
    <name evidence="3" type="primary">CXE13_1</name>
    <name evidence="3" type="ORF">CK203_069989</name>
</gene>
<dbReference type="InterPro" id="IPR029058">
    <property type="entry name" value="AB_hydrolase_fold"/>
</dbReference>
<dbReference type="SUPFAM" id="SSF53474">
    <property type="entry name" value="alpha/beta-Hydrolases"/>
    <property type="match status" value="1"/>
</dbReference>
<comment type="caution">
    <text evidence="3">The sequence shown here is derived from an EMBL/GenBank/DDBJ whole genome shotgun (WGS) entry which is preliminary data.</text>
</comment>
<dbReference type="Pfam" id="PF07859">
    <property type="entry name" value="Abhydrolase_3"/>
    <property type="match status" value="1"/>
</dbReference>
<evidence type="ECO:0000313" key="4">
    <source>
        <dbReference type="Proteomes" id="UP000288805"/>
    </source>
</evidence>
<dbReference type="AlphaFoldDB" id="A0A438EPQ0"/>
<dbReference type="InterPro" id="IPR050466">
    <property type="entry name" value="Carboxylest/Gibb_receptor"/>
</dbReference>
<proteinExistence type="inferred from homology"/>
<dbReference type="Proteomes" id="UP000288805">
    <property type="component" value="Unassembled WGS sequence"/>
</dbReference>
<dbReference type="GO" id="GO:0016787">
    <property type="term" value="F:hydrolase activity"/>
    <property type="evidence" value="ECO:0007669"/>
    <property type="project" value="InterPro"/>
</dbReference>
<accession>A0A438EPQ0</accession>
<evidence type="ECO:0000256" key="1">
    <source>
        <dbReference type="ARBA" id="ARBA00010515"/>
    </source>
</evidence>
<name>A0A438EPQ0_VITVI</name>
<evidence type="ECO:0000313" key="3">
    <source>
        <dbReference type="EMBL" id="RVW49719.1"/>
    </source>
</evidence>
<sequence>MGSSHSEVAHEFRFFRAYRDGRVEILRSQERKFLRSTTPKLGYGPRRGHLVRNRTICPNLLTRYSPSDRETAASVLHPRRRLLYAICLRYRLSQLRLHSGFPRKCHRCFCGNTGCFRSSDTRLLRGLLGSAPMVASHAKGGGREPWLINHADFDRIFIVGDSAGGTIDDEMWMYMCPTNGGLEDPRMKPTEDLARLGCERMLLFVAEKDHLRDVGWRYYEELKKSEWIGKVEIVENHGEEHCFHRRDLTYEKAVALIHRIVSFIKQS</sequence>
<feature type="domain" description="Alpha/beta hydrolase fold-3" evidence="2">
    <location>
        <begin position="169"/>
        <end position="244"/>
    </location>
</feature>